<keyword evidence="3" id="KW-1185">Reference proteome</keyword>
<accession>A0A9N7TM73</accession>
<feature type="region of interest" description="Disordered" evidence="1">
    <location>
        <begin position="46"/>
        <end position="77"/>
    </location>
</feature>
<evidence type="ECO:0000256" key="1">
    <source>
        <dbReference type="SAM" id="MobiDB-lite"/>
    </source>
</evidence>
<proteinExistence type="predicted"/>
<feature type="region of interest" description="Disordered" evidence="1">
    <location>
        <begin position="1"/>
        <end position="25"/>
    </location>
</feature>
<gene>
    <name evidence="2" type="ORF">PLEPLA_LOCUS3272</name>
</gene>
<organism evidence="2 3">
    <name type="scientific">Pleuronectes platessa</name>
    <name type="common">European plaice</name>
    <dbReference type="NCBI Taxonomy" id="8262"/>
    <lineage>
        <taxon>Eukaryota</taxon>
        <taxon>Metazoa</taxon>
        <taxon>Chordata</taxon>
        <taxon>Craniata</taxon>
        <taxon>Vertebrata</taxon>
        <taxon>Euteleostomi</taxon>
        <taxon>Actinopterygii</taxon>
        <taxon>Neopterygii</taxon>
        <taxon>Teleostei</taxon>
        <taxon>Neoteleostei</taxon>
        <taxon>Acanthomorphata</taxon>
        <taxon>Carangaria</taxon>
        <taxon>Pleuronectiformes</taxon>
        <taxon>Pleuronectoidei</taxon>
        <taxon>Pleuronectidae</taxon>
        <taxon>Pleuronectes</taxon>
    </lineage>
</organism>
<reference evidence="2" key="1">
    <citation type="submission" date="2020-03" db="EMBL/GenBank/DDBJ databases">
        <authorList>
            <person name="Weist P."/>
        </authorList>
    </citation>
    <scope>NUCLEOTIDE SEQUENCE</scope>
</reference>
<dbReference type="AlphaFoldDB" id="A0A9N7TM73"/>
<sequence>MVTEGLMGDRAGSKGQAGFSRGFSDTSNWVKTAGHALNSLEGLNIPSGLETASGGAGKSGWGEGCLQHAAQPAATSS</sequence>
<feature type="compositionally biased region" description="Gly residues" evidence="1">
    <location>
        <begin position="54"/>
        <end position="63"/>
    </location>
</feature>
<dbReference type="EMBL" id="CADEAL010000161">
    <property type="protein sequence ID" value="CAB1415555.1"/>
    <property type="molecule type" value="Genomic_DNA"/>
</dbReference>
<protein>
    <submittedName>
        <fullName evidence="2">Uncharacterized protein</fullName>
    </submittedName>
</protein>
<comment type="caution">
    <text evidence="2">The sequence shown here is derived from an EMBL/GenBank/DDBJ whole genome shotgun (WGS) entry which is preliminary data.</text>
</comment>
<name>A0A9N7TM73_PLEPL</name>
<evidence type="ECO:0000313" key="3">
    <source>
        <dbReference type="Proteomes" id="UP001153269"/>
    </source>
</evidence>
<dbReference type="Proteomes" id="UP001153269">
    <property type="component" value="Unassembled WGS sequence"/>
</dbReference>
<evidence type="ECO:0000313" key="2">
    <source>
        <dbReference type="EMBL" id="CAB1415555.1"/>
    </source>
</evidence>